<accession>A0A382Y504</accession>
<dbReference type="GO" id="GO:0005524">
    <property type="term" value="F:ATP binding"/>
    <property type="evidence" value="ECO:0007669"/>
    <property type="project" value="InterPro"/>
</dbReference>
<dbReference type="PANTHER" id="PTHR43850:SF2">
    <property type="entry name" value="ABC TRANSPORTER ATP-BINDING PROTEIN MA_4021-RELATED"/>
    <property type="match status" value="1"/>
</dbReference>
<dbReference type="AlphaFoldDB" id="A0A382Y504"/>
<dbReference type="PANTHER" id="PTHR43850">
    <property type="entry name" value="ABC TRANSPORTER ATP-BINDING PROTEIN MA_4021-RELATED"/>
    <property type="match status" value="1"/>
</dbReference>
<gene>
    <name evidence="2" type="ORF">METZ01_LOCUS431230</name>
</gene>
<evidence type="ECO:0000259" key="1">
    <source>
        <dbReference type="PROSITE" id="PS50017"/>
    </source>
</evidence>
<dbReference type="EMBL" id="UINC01173012">
    <property type="protein sequence ID" value="SVD78376.1"/>
    <property type="molecule type" value="Genomic_DNA"/>
</dbReference>
<dbReference type="InterPro" id="IPR003439">
    <property type="entry name" value="ABC_transporter-like_ATP-bd"/>
</dbReference>
<dbReference type="Gene3D" id="3.40.50.300">
    <property type="entry name" value="P-loop containing nucleotide triphosphate hydrolases"/>
    <property type="match status" value="1"/>
</dbReference>
<sequence>MERGDTVILDEINWCVERGQHWVILGSNGSGKTTLLSALTGYEMPTRGEIELLGETYGESHWPELRKKIGFVSSALNKMMAPSEPAIETVISGKYAMIDLWERSNSTDYRNARIILRQIECADIADSPWL</sequence>
<dbReference type="GO" id="GO:0016887">
    <property type="term" value="F:ATP hydrolysis activity"/>
    <property type="evidence" value="ECO:0007669"/>
    <property type="project" value="InterPro"/>
</dbReference>
<name>A0A382Y504_9ZZZZ</name>
<feature type="non-terminal residue" evidence="2">
    <location>
        <position position="130"/>
    </location>
</feature>
<dbReference type="PROSITE" id="PS50017">
    <property type="entry name" value="DEATH_DOMAIN"/>
    <property type="match status" value="1"/>
</dbReference>
<dbReference type="SUPFAM" id="SSF52540">
    <property type="entry name" value="P-loop containing nucleoside triphosphate hydrolases"/>
    <property type="match status" value="1"/>
</dbReference>
<dbReference type="InterPro" id="IPR000488">
    <property type="entry name" value="Death_dom"/>
</dbReference>
<dbReference type="GO" id="GO:0007165">
    <property type="term" value="P:signal transduction"/>
    <property type="evidence" value="ECO:0007669"/>
    <property type="project" value="InterPro"/>
</dbReference>
<proteinExistence type="predicted"/>
<protein>
    <recommendedName>
        <fullName evidence="1">Death domain-containing protein</fullName>
    </recommendedName>
</protein>
<dbReference type="InterPro" id="IPR027417">
    <property type="entry name" value="P-loop_NTPase"/>
</dbReference>
<reference evidence="2" key="1">
    <citation type="submission" date="2018-05" db="EMBL/GenBank/DDBJ databases">
        <authorList>
            <person name="Lanie J.A."/>
            <person name="Ng W.-L."/>
            <person name="Kazmierczak K.M."/>
            <person name="Andrzejewski T.M."/>
            <person name="Davidsen T.M."/>
            <person name="Wayne K.J."/>
            <person name="Tettelin H."/>
            <person name="Glass J.I."/>
            <person name="Rusch D."/>
            <person name="Podicherti R."/>
            <person name="Tsui H.-C.T."/>
            <person name="Winkler M.E."/>
        </authorList>
    </citation>
    <scope>NUCLEOTIDE SEQUENCE</scope>
</reference>
<dbReference type="Pfam" id="PF00005">
    <property type="entry name" value="ABC_tran"/>
    <property type="match status" value="1"/>
</dbReference>
<feature type="domain" description="Death" evidence="1">
    <location>
        <begin position="62"/>
        <end position="126"/>
    </location>
</feature>
<organism evidence="2">
    <name type="scientific">marine metagenome</name>
    <dbReference type="NCBI Taxonomy" id="408172"/>
    <lineage>
        <taxon>unclassified sequences</taxon>
        <taxon>metagenomes</taxon>
        <taxon>ecological metagenomes</taxon>
    </lineage>
</organism>
<evidence type="ECO:0000313" key="2">
    <source>
        <dbReference type="EMBL" id="SVD78376.1"/>
    </source>
</evidence>